<sequence length="700" mass="74746">MATPAQIELNRELAQLHGEHSLLRTVRARLPEFNLVNCATCLNRLAKTAERIDPANADLAQLQQHAAGLIKRDPTRAQPRNLAGILWAGAKLGARCNSLESITASAARRQMGWFKPQEISNLLWALAKLGIDSERALLRDLCGAAKHQLWDFTSQGISNVAWSLATIGISAPDLTTAGLEPADLAAAVTFRYWEFNPQELSNTAWALAKLNTSGGCPALVTEVAARVSSGASAFTSQNLANAFWGCIKLVEAEGGLVDAGGAAVRQMAESLQPHVSHFNAQELLMVARALAAAGWMLQGDMALIQAVADNAANRAPQLAPPQLAAFTWAFARLGHRDTGLMTAIGREVRGRAEELGPQDLANTLWGFARLEVRRPKMVSALAAAAAVRLKHRAAESGEPTGETFLPQHLVTLVWAVAKLGMDERRLCRRVAHAVRARAGELNSRDLSNAMWAFAEQQNTGRDVARPKLARALARAARRRLKEFNSQELLKFMGAMARAGGRDEALAEALAEQRELQYDFPELGPAARVVLQCRAPGRHLKGTGVAAWEATFVLAEWLSRLSGGLMGAASVRNLMPEPGATARLGNWEGLTAVELGAGLGLPSIVAAQLGAAVTATDHDAGVLELLRVNAAGNPARGAPAMLVAELAWGTGEPLALLGLEKPPEVVLAADVVYGNSPKVWQALIDSMLALCDENTLLLQAQ</sequence>
<dbReference type="GO" id="GO:0003723">
    <property type="term" value="F:RNA binding"/>
    <property type="evidence" value="ECO:0007669"/>
    <property type="project" value="TreeGrafter"/>
</dbReference>
<protein>
    <submittedName>
        <fullName evidence="1">Uncharacterized protein</fullName>
    </submittedName>
</protein>
<accession>A0AAE0G0E8</accession>
<comment type="caution">
    <text evidence="1">The sequence shown here is derived from an EMBL/GenBank/DDBJ whole genome shotgun (WGS) entry which is preliminary data.</text>
</comment>
<dbReference type="PANTHER" id="PTHR21228">
    <property type="entry name" value="FAST LEU-RICH DOMAIN-CONTAINING"/>
    <property type="match status" value="1"/>
</dbReference>
<dbReference type="Proteomes" id="UP001190700">
    <property type="component" value="Unassembled WGS sequence"/>
</dbReference>
<dbReference type="GO" id="GO:0005759">
    <property type="term" value="C:mitochondrial matrix"/>
    <property type="evidence" value="ECO:0007669"/>
    <property type="project" value="TreeGrafter"/>
</dbReference>
<dbReference type="EMBL" id="LGRX02011125">
    <property type="protein sequence ID" value="KAK3269233.1"/>
    <property type="molecule type" value="Genomic_DNA"/>
</dbReference>
<gene>
    <name evidence="1" type="ORF">CYMTET_22314</name>
</gene>
<feature type="non-terminal residue" evidence="1">
    <location>
        <position position="700"/>
    </location>
</feature>
<dbReference type="InterPro" id="IPR029063">
    <property type="entry name" value="SAM-dependent_MTases_sf"/>
</dbReference>
<organism evidence="1 2">
    <name type="scientific">Cymbomonas tetramitiformis</name>
    <dbReference type="NCBI Taxonomy" id="36881"/>
    <lineage>
        <taxon>Eukaryota</taxon>
        <taxon>Viridiplantae</taxon>
        <taxon>Chlorophyta</taxon>
        <taxon>Pyramimonadophyceae</taxon>
        <taxon>Pyramimonadales</taxon>
        <taxon>Pyramimonadaceae</taxon>
        <taxon>Cymbomonas</taxon>
    </lineage>
</organism>
<proteinExistence type="predicted"/>
<evidence type="ECO:0000313" key="2">
    <source>
        <dbReference type="Proteomes" id="UP001190700"/>
    </source>
</evidence>
<dbReference type="SUPFAM" id="SSF53335">
    <property type="entry name" value="S-adenosyl-L-methionine-dependent methyltransferases"/>
    <property type="match status" value="1"/>
</dbReference>
<reference evidence="1 2" key="1">
    <citation type="journal article" date="2015" name="Genome Biol. Evol.">
        <title>Comparative Genomics of a Bacterivorous Green Alga Reveals Evolutionary Causalities and Consequences of Phago-Mixotrophic Mode of Nutrition.</title>
        <authorList>
            <person name="Burns J.A."/>
            <person name="Paasch A."/>
            <person name="Narechania A."/>
            <person name="Kim E."/>
        </authorList>
    </citation>
    <scope>NUCLEOTIDE SEQUENCE [LARGE SCALE GENOMIC DNA]</scope>
    <source>
        <strain evidence="1 2">PLY_AMNH</strain>
    </source>
</reference>
<evidence type="ECO:0000313" key="1">
    <source>
        <dbReference type="EMBL" id="KAK3269233.1"/>
    </source>
</evidence>
<dbReference type="AlphaFoldDB" id="A0AAE0G0E8"/>
<dbReference type="Gene3D" id="3.40.50.150">
    <property type="entry name" value="Vaccinia Virus protein VP39"/>
    <property type="match status" value="1"/>
</dbReference>
<keyword evidence="2" id="KW-1185">Reference proteome</keyword>
<dbReference type="InterPro" id="IPR019410">
    <property type="entry name" value="Methyltransf_16"/>
</dbReference>
<dbReference type="InterPro" id="IPR050870">
    <property type="entry name" value="FAST_kinase"/>
</dbReference>
<dbReference type="PANTHER" id="PTHR21228:SF40">
    <property type="entry name" value="LD45607P"/>
    <property type="match status" value="1"/>
</dbReference>
<name>A0AAE0G0E8_9CHLO</name>
<dbReference type="GO" id="GO:0044528">
    <property type="term" value="P:regulation of mitochondrial mRNA stability"/>
    <property type="evidence" value="ECO:0007669"/>
    <property type="project" value="TreeGrafter"/>
</dbReference>
<dbReference type="GO" id="GO:0000963">
    <property type="term" value="P:mitochondrial RNA processing"/>
    <property type="evidence" value="ECO:0007669"/>
    <property type="project" value="TreeGrafter"/>
</dbReference>
<dbReference type="GO" id="GO:0035770">
    <property type="term" value="C:ribonucleoprotein granule"/>
    <property type="evidence" value="ECO:0007669"/>
    <property type="project" value="TreeGrafter"/>
</dbReference>
<dbReference type="Pfam" id="PF10294">
    <property type="entry name" value="Methyltransf_16"/>
    <property type="match status" value="1"/>
</dbReference>